<keyword evidence="12" id="KW-0503">Monooxygenase</keyword>
<dbReference type="InterPro" id="IPR050182">
    <property type="entry name" value="Cytochrome_P450_fam2"/>
</dbReference>
<dbReference type="PANTHER" id="PTHR24300:SF403">
    <property type="entry name" value="CYTOCHROME P450 306A1"/>
    <property type="match status" value="1"/>
</dbReference>
<dbReference type="InterPro" id="IPR002401">
    <property type="entry name" value="Cyt_P450_E_grp-I"/>
</dbReference>
<dbReference type="AlphaFoldDB" id="A0AA38HVZ9"/>
<dbReference type="GO" id="GO:0005506">
    <property type="term" value="F:iron ion binding"/>
    <property type="evidence" value="ECO:0007669"/>
    <property type="project" value="InterPro"/>
</dbReference>
<keyword evidence="10" id="KW-0560">Oxidoreductase</keyword>
<evidence type="ECO:0000256" key="6">
    <source>
        <dbReference type="ARBA" id="ARBA00022617"/>
    </source>
</evidence>
<evidence type="ECO:0000256" key="11">
    <source>
        <dbReference type="ARBA" id="ARBA00023004"/>
    </source>
</evidence>
<dbReference type="GO" id="GO:0016712">
    <property type="term" value="F:oxidoreductase activity, acting on paired donors, with incorporation or reduction of molecular oxygen, reduced flavin or flavoprotein as one donor, and incorporation of one atom of oxygen"/>
    <property type="evidence" value="ECO:0007669"/>
    <property type="project" value="TreeGrafter"/>
</dbReference>
<feature type="binding site" description="axial binding residue" evidence="14">
    <location>
        <position position="429"/>
    </location>
    <ligand>
        <name>heme</name>
        <dbReference type="ChEBI" id="CHEBI:30413"/>
    </ligand>
    <ligandPart>
        <name>Fe</name>
        <dbReference type="ChEBI" id="CHEBI:18248"/>
    </ligandPart>
</feature>
<evidence type="ECO:0000313" key="15">
    <source>
        <dbReference type="EMBL" id="KAJ3645070.1"/>
    </source>
</evidence>
<accession>A0AA38HVZ9</accession>
<keyword evidence="16" id="KW-1185">Reference proteome</keyword>
<comment type="subcellular location">
    <subcellularLocation>
        <location evidence="4">Endoplasmic reticulum membrane</location>
        <topology evidence="4">Peripheral membrane protein</topology>
    </subcellularLocation>
    <subcellularLocation>
        <location evidence="3">Microsome membrane</location>
        <topology evidence="3">Peripheral membrane protein</topology>
    </subcellularLocation>
</comment>
<keyword evidence="7 14" id="KW-0479">Metal-binding</keyword>
<comment type="similarity">
    <text evidence="5">Belongs to the cytochrome P450 family.</text>
</comment>
<comment type="function">
    <text evidence="2">May be involved in the metabolism of insect hormones and in the breakdown of synthetic insecticides.</text>
</comment>
<dbReference type="EMBL" id="JALNTZ010000007">
    <property type="protein sequence ID" value="KAJ3645070.1"/>
    <property type="molecule type" value="Genomic_DNA"/>
</dbReference>
<dbReference type="GO" id="GO:0005789">
    <property type="term" value="C:endoplasmic reticulum membrane"/>
    <property type="evidence" value="ECO:0007669"/>
    <property type="project" value="UniProtKB-SubCell"/>
</dbReference>
<dbReference type="Pfam" id="PF00067">
    <property type="entry name" value="p450"/>
    <property type="match status" value="1"/>
</dbReference>
<evidence type="ECO:0000256" key="3">
    <source>
        <dbReference type="ARBA" id="ARBA00004174"/>
    </source>
</evidence>
<sequence>MIVTIFIVIIISATFLFTIFRDKKCLPGPWNLPIVGYLHKLDPAAPYLTFTKLGQEYGPVYSVKLGSVNAVVITDAKILKKVLAKDETLQRPQLYLLDCVFNRKGILMLPVDVWKDQHKFLIHFLRIIGASKVSPNKKTFEALIRKYLEEFVQLIRSQDHCAAMDPTKYIAHCVNNIAGMMLLGKSYSWDDKTVTDLTQNLDEVVKHVAFGGPLNFMPLLRFIPTFKKSLASLKKSLHVVRDIQKKLIKECQESTSSSKIEVPSNLIQAFLLQMSKGSPEHIYNHDQLRCLLFDLYVAITETVKTCFRWILLYLAQYEEVQNKVRQELLEVETDDFADLHYTKATLAEVARIRTVVPIGVPQLVSENICVEGFAIPKDAVIMPMLWAIHMDPKVYEEPEEFRPERFLNNDGKFFRPESYLPFQTGKRMCIAEDMTQMMVSMFVGVVLKNFKLAPSDSSPIDFTGICNSTLSPKPQKIVFKPI</sequence>
<evidence type="ECO:0000256" key="4">
    <source>
        <dbReference type="ARBA" id="ARBA00004406"/>
    </source>
</evidence>
<evidence type="ECO:0008006" key="17">
    <source>
        <dbReference type="Google" id="ProtNLM"/>
    </source>
</evidence>
<dbReference type="GO" id="GO:0008395">
    <property type="term" value="F:steroid hydroxylase activity"/>
    <property type="evidence" value="ECO:0007669"/>
    <property type="project" value="TreeGrafter"/>
</dbReference>
<proteinExistence type="inferred from homology"/>
<evidence type="ECO:0000256" key="9">
    <source>
        <dbReference type="ARBA" id="ARBA00022848"/>
    </source>
</evidence>
<dbReference type="InterPro" id="IPR036396">
    <property type="entry name" value="Cyt_P450_sf"/>
</dbReference>
<evidence type="ECO:0000256" key="7">
    <source>
        <dbReference type="ARBA" id="ARBA00022723"/>
    </source>
</evidence>
<organism evidence="15 16">
    <name type="scientific">Zophobas morio</name>
    <dbReference type="NCBI Taxonomy" id="2755281"/>
    <lineage>
        <taxon>Eukaryota</taxon>
        <taxon>Metazoa</taxon>
        <taxon>Ecdysozoa</taxon>
        <taxon>Arthropoda</taxon>
        <taxon>Hexapoda</taxon>
        <taxon>Insecta</taxon>
        <taxon>Pterygota</taxon>
        <taxon>Neoptera</taxon>
        <taxon>Endopterygota</taxon>
        <taxon>Coleoptera</taxon>
        <taxon>Polyphaga</taxon>
        <taxon>Cucujiformia</taxon>
        <taxon>Tenebrionidae</taxon>
        <taxon>Zophobas</taxon>
    </lineage>
</organism>
<dbReference type="InterPro" id="IPR001128">
    <property type="entry name" value="Cyt_P450"/>
</dbReference>
<evidence type="ECO:0000256" key="12">
    <source>
        <dbReference type="ARBA" id="ARBA00023033"/>
    </source>
</evidence>
<evidence type="ECO:0000256" key="8">
    <source>
        <dbReference type="ARBA" id="ARBA00022824"/>
    </source>
</evidence>
<keyword evidence="13" id="KW-0472">Membrane</keyword>
<evidence type="ECO:0000256" key="5">
    <source>
        <dbReference type="ARBA" id="ARBA00010617"/>
    </source>
</evidence>
<dbReference type="SUPFAM" id="SSF48264">
    <property type="entry name" value="Cytochrome P450"/>
    <property type="match status" value="1"/>
</dbReference>
<evidence type="ECO:0000313" key="16">
    <source>
        <dbReference type="Proteomes" id="UP001168821"/>
    </source>
</evidence>
<keyword evidence="8" id="KW-0256">Endoplasmic reticulum</keyword>
<evidence type="ECO:0000256" key="10">
    <source>
        <dbReference type="ARBA" id="ARBA00023002"/>
    </source>
</evidence>
<evidence type="ECO:0000256" key="13">
    <source>
        <dbReference type="ARBA" id="ARBA00023136"/>
    </source>
</evidence>
<name>A0AA38HVZ9_9CUCU</name>
<evidence type="ECO:0000256" key="14">
    <source>
        <dbReference type="PIRSR" id="PIRSR602401-1"/>
    </source>
</evidence>
<comment type="cofactor">
    <cofactor evidence="1 14">
        <name>heme</name>
        <dbReference type="ChEBI" id="CHEBI:30413"/>
    </cofactor>
</comment>
<dbReference type="GO" id="GO:0006805">
    <property type="term" value="P:xenobiotic metabolic process"/>
    <property type="evidence" value="ECO:0007669"/>
    <property type="project" value="TreeGrafter"/>
</dbReference>
<keyword evidence="9" id="KW-0492">Microsome</keyword>
<keyword evidence="11 14" id="KW-0408">Iron</keyword>
<gene>
    <name evidence="15" type="ORF">Zmor_022758</name>
</gene>
<evidence type="ECO:0000256" key="2">
    <source>
        <dbReference type="ARBA" id="ARBA00003690"/>
    </source>
</evidence>
<evidence type="ECO:0000256" key="1">
    <source>
        <dbReference type="ARBA" id="ARBA00001971"/>
    </source>
</evidence>
<dbReference type="PANTHER" id="PTHR24300">
    <property type="entry name" value="CYTOCHROME P450 508A4-RELATED"/>
    <property type="match status" value="1"/>
</dbReference>
<keyword evidence="6 14" id="KW-0349">Heme</keyword>
<reference evidence="15" key="1">
    <citation type="journal article" date="2023" name="G3 (Bethesda)">
        <title>Whole genome assemblies of Zophobas morio and Tenebrio molitor.</title>
        <authorList>
            <person name="Kaur S."/>
            <person name="Stinson S.A."/>
            <person name="diCenzo G.C."/>
        </authorList>
    </citation>
    <scope>NUCLEOTIDE SEQUENCE</scope>
    <source>
        <strain evidence="15">QUZm001</strain>
    </source>
</reference>
<protein>
    <recommendedName>
        <fullName evidence="17">Cytochrome P450</fullName>
    </recommendedName>
</protein>
<dbReference type="GO" id="GO:0006082">
    <property type="term" value="P:organic acid metabolic process"/>
    <property type="evidence" value="ECO:0007669"/>
    <property type="project" value="TreeGrafter"/>
</dbReference>
<dbReference type="GO" id="GO:0020037">
    <property type="term" value="F:heme binding"/>
    <property type="evidence" value="ECO:0007669"/>
    <property type="project" value="InterPro"/>
</dbReference>
<dbReference type="PRINTS" id="PR00463">
    <property type="entry name" value="EP450I"/>
</dbReference>
<dbReference type="Proteomes" id="UP001168821">
    <property type="component" value="Unassembled WGS sequence"/>
</dbReference>
<comment type="caution">
    <text evidence="15">The sequence shown here is derived from an EMBL/GenBank/DDBJ whole genome shotgun (WGS) entry which is preliminary data.</text>
</comment>
<dbReference type="Gene3D" id="1.10.630.10">
    <property type="entry name" value="Cytochrome P450"/>
    <property type="match status" value="1"/>
</dbReference>
<dbReference type="FunFam" id="1.10.630.10:FF:000238">
    <property type="entry name" value="Cytochrome P450 2A6"/>
    <property type="match status" value="1"/>
</dbReference>